<accession>A0A2N1NU46</accession>
<reference evidence="5 6" key="1">
    <citation type="submission" date="2016-04" db="EMBL/GenBank/DDBJ databases">
        <title>Genome analyses suggest a sexual origin of heterokaryosis in a supposedly ancient asexual fungus.</title>
        <authorList>
            <person name="Ropars J."/>
            <person name="Sedzielewska K."/>
            <person name="Noel J."/>
            <person name="Charron P."/>
            <person name="Farinelli L."/>
            <person name="Marton T."/>
            <person name="Kruger M."/>
            <person name="Pelin A."/>
            <person name="Brachmann A."/>
            <person name="Corradi N."/>
        </authorList>
    </citation>
    <scope>NUCLEOTIDE SEQUENCE [LARGE SCALE GENOMIC DNA]</scope>
    <source>
        <strain evidence="5 6">C2</strain>
    </source>
</reference>
<dbReference type="GO" id="GO:0005634">
    <property type="term" value="C:nucleus"/>
    <property type="evidence" value="ECO:0007669"/>
    <property type="project" value="TreeGrafter"/>
</dbReference>
<dbReference type="VEuPathDB" id="FungiDB:RhiirA1_537920"/>
<dbReference type="GO" id="GO:0004725">
    <property type="term" value="F:protein tyrosine phosphatase activity"/>
    <property type="evidence" value="ECO:0007669"/>
    <property type="project" value="UniProtKB-EC"/>
</dbReference>
<evidence type="ECO:0000256" key="3">
    <source>
        <dbReference type="ARBA" id="ARBA00022801"/>
    </source>
</evidence>
<comment type="caution">
    <text evidence="5">The sequence shown here is derived from an EMBL/GenBank/DDBJ whole genome shotgun (WGS) entry which is preliminary data.</text>
</comment>
<organism evidence="5 6">
    <name type="scientific">Rhizophagus irregularis</name>
    <dbReference type="NCBI Taxonomy" id="588596"/>
    <lineage>
        <taxon>Eukaryota</taxon>
        <taxon>Fungi</taxon>
        <taxon>Fungi incertae sedis</taxon>
        <taxon>Mucoromycota</taxon>
        <taxon>Glomeromycotina</taxon>
        <taxon>Glomeromycetes</taxon>
        <taxon>Glomerales</taxon>
        <taxon>Glomeraceae</taxon>
        <taxon>Rhizophagus</taxon>
    </lineage>
</organism>
<dbReference type="EC" id="3.1.3.48" evidence="2"/>
<evidence type="ECO:0000256" key="4">
    <source>
        <dbReference type="ARBA" id="ARBA00022912"/>
    </source>
</evidence>
<keyword evidence="4" id="KW-0904">Protein phosphatase</keyword>
<name>A0A2N1NU46_9GLOM</name>
<sequence length="159" mass="18101">MHQNLKKTNPFFLSLAMTDAEDFIPLSQAQIETIDAINEPKISEPRKLTLSALKCKKCRQTIVSTKDFVNHDQGKGQTAFAYKKRDSSFSQIVCSSYFIEPMDWIFDRVQEGELEGKIKCPTRQVKLGNFSWAGMQCSCGSWITPSFAIHREKVDEVLT</sequence>
<dbReference type="PANTHER" id="PTHR45848">
    <property type="entry name" value="DUAL SPECIFICITY PROTEIN PHOSPHATASE 12 FAMILY MEMBER"/>
    <property type="match status" value="1"/>
</dbReference>
<proteinExistence type="inferred from homology"/>
<reference evidence="5 6" key="2">
    <citation type="submission" date="2017-10" db="EMBL/GenBank/DDBJ databases">
        <title>Extensive intraspecific genome diversity in a model arbuscular mycorrhizal fungus.</title>
        <authorList>
            <person name="Chen E.C.H."/>
            <person name="Morin E."/>
            <person name="Baudet D."/>
            <person name="Noel J."/>
            <person name="Ndikumana S."/>
            <person name="Charron P."/>
            <person name="St-Onge C."/>
            <person name="Giorgi J."/>
            <person name="Grigoriev I.V."/>
            <person name="Roux C."/>
            <person name="Martin F.M."/>
            <person name="Corradi N."/>
        </authorList>
    </citation>
    <scope>NUCLEOTIDE SEQUENCE [LARGE SCALE GENOMIC DNA]</scope>
    <source>
        <strain evidence="5 6">C2</strain>
    </source>
</reference>
<dbReference type="VEuPathDB" id="FungiDB:FUN_013225"/>
<evidence type="ECO:0000313" key="6">
    <source>
        <dbReference type="Proteomes" id="UP000233469"/>
    </source>
</evidence>
<dbReference type="VEuPathDB" id="FungiDB:RhiirFUN_020243"/>
<keyword evidence="3" id="KW-0378">Hydrolase</keyword>
<dbReference type="Proteomes" id="UP000233469">
    <property type="component" value="Unassembled WGS sequence"/>
</dbReference>
<dbReference type="EMBL" id="LLXL01000131">
    <property type="protein sequence ID" value="PKK77394.1"/>
    <property type="molecule type" value="Genomic_DNA"/>
</dbReference>
<evidence type="ECO:0000256" key="2">
    <source>
        <dbReference type="ARBA" id="ARBA00013064"/>
    </source>
</evidence>
<comment type="similarity">
    <text evidence="1">Belongs to the protein-tyrosine phosphatase family. Non-receptor class dual specificity subfamily.</text>
</comment>
<dbReference type="PANTHER" id="PTHR45848:SF4">
    <property type="entry name" value="DUAL SPECIFICITY PROTEIN PHOSPHATASE 12"/>
    <property type="match status" value="1"/>
</dbReference>
<protein>
    <recommendedName>
        <fullName evidence="2">protein-tyrosine-phosphatase</fullName>
        <ecNumber evidence="2">3.1.3.48</ecNumber>
    </recommendedName>
</protein>
<dbReference type="GO" id="GO:0008138">
    <property type="term" value="F:protein tyrosine/serine/threonine phosphatase activity"/>
    <property type="evidence" value="ECO:0007669"/>
    <property type="project" value="TreeGrafter"/>
</dbReference>
<gene>
    <name evidence="5" type="ORF">RhiirC2_844366</name>
</gene>
<evidence type="ECO:0000313" key="5">
    <source>
        <dbReference type="EMBL" id="PKK77394.1"/>
    </source>
</evidence>
<evidence type="ECO:0000256" key="1">
    <source>
        <dbReference type="ARBA" id="ARBA00008601"/>
    </source>
</evidence>
<dbReference type="AlphaFoldDB" id="A0A2N1NU46"/>